<accession>A0AAU7AXI8</accession>
<dbReference type="EMBL" id="CP114014">
    <property type="protein sequence ID" value="XAY06342.1"/>
    <property type="molecule type" value="Genomic_DNA"/>
</dbReference>
<organism evidence="3">
    <name type="scientific">Paraconexibacter sp. AEG42_29</name>
    <dbReference type="NCBI Taxonomy" id="2997339"/>
    <lineage>
        <taxon>Bacteria</taxon>
        <taxon>Bacillati</taxon>
        <taxon>Actinomycetota</taxon>
        <taxon>Thermoleophilia</taxon>
        <taxon>Solirubrobacterales</taxon>
        <taxon>Paraconexibacteraceae</taxon>
        <taxon>Paraconexibacter</taxon>
    </lineage>
</organism>
<sequence>MPARLTGAIDNSLSRWQDLLDVIEAHPLLWDGLSSADLLVKKEGRPRMGGEWPLAFLLYANSGERELRRWHRSTADELWQRIGFAAMPGYDATYKNFRELEAHEAAFRLVASRLIQLAVEKSGGKVGHAVHVDGTEAETNSRLIHDCTDGDACSKQAKVPRRLGSADARDERHRLAEQLPTDDVLMGAADGVEEGDRGLRVKVGGCWYLLSDDEAGIRAYVRADGKVRKFWAGYYCLKATDHYTGGVIGAHFTDASTQEHLGYPALYEQVKENIGQAPKAVVADRGFSISSVFELHTRDGVASVMPWRKHHYELNRDDHERFDRHGIPRCKHCNGETVYQRFQHDAGPSSRPRLWFLCARPVEEGCERSQSIMCSENWRLLLPLWRTSPAYQVLREKHQSYEASHHRWRERYAVAGDCKADRIKRRGLGVQQLRASAALVIEWLTICHREGWLGGPRINTRSETVVRRGEARAYCDRLVAVRQALGLSSVDSADLAEHQAEVLGAYGSSASGLGPGSAHGPGISALLEPGAAVPDAPTAAADPSPTEGSDDPPGP</sequence>
<name>A0AAU7AXI8_9ACTN</name>
<dbReference type="AlphaFoldDB" id="A0AAU7AXI8"/>
<dbReference type="GO" id="GO:0004803">
    <property type="term" value="F:transposase activity"/>
    <property type="evidence" value="ECO:0007669"/>
    <property type="project" value="InterPro"/>
</dbReference>
<feature type="domain" description="Transposase IS4-like" evidence="2">
    <location>
        <begin position="226"/>
        <end position="341"/>
    </location>
</feature>
<gene>
    <name evidence="3" type="ORF">DSM112329_03211</name>
</gene>
<dbReference type="GO" id="GO:0006313">
    <property type="term" value="P:DNA transposition"/>
    <property type="evidence" value="ECO:0007669"/>
    <property type="project" value="InterPro"/>
</dbReference>
<dbReference type="InterPro" id="IPR002559">
    <property type="entry name" value="Transposase_11"/>
</dbReference>
<dbReference type="GO" id="GO:0003677">
    <property type="term" value="F:DNA binding"/>
    <property type="evidence" value="ECO:0007669"/>
    <property type="project" value="InterPro"/>
</dbReference>
<reference evidence="3" key="1">
    <citation type="submission" date="2022-12" db="EMBL/GenBank/DDBJ databases">
        <title>Paraconexibacter alkalitolerans sp. nov. and Baekduia alba sp. nov., isolated from soil and emended description of the genera Paraconexibacter (Chun et al., 2020) and Baekduia (An et al., 2020).</title>
        <authorList>
            <person name="Vieira S."/>
            <person name="Huber K.J."/>
            <person name="Geppert A."/>
            <person name="Wolf J."/>
            <person name="Neumann-Schaal M."/>
            <person name="Muesken M."/>
            <person name="Overmann J."/>
        </authorList>
    </citation>
    <scope>NUCLEOTIDE SEQUENCE</scope>
    <source>
        <strain evidence="3">AEG42_29</strain>
    </source>
</reference>
<feature type="compositionally biased region" description="Low complexity" evidence="1">
    <location>
        <begin position="529"/>
        <end position="546"/>
    </location>
</feature>
<evidence type="ECO:0000313" key="3">
    <source>
        <dbReference type="EMBL" id="XAY06342.1"/>
    </source>
</evidence>
<dbReference type="RefSeq" id="WP_354697576.1">
    <property type="nucleotide sequence ID" value="NZ_CP114014.1"/>
</dbReference>
<evidence type="ECO:0000259" key="2">
    <source>
        <dbReference type="Pfam" id="PF01609"/>
    </source>
</evidence>
<protein>
    <recommendedName>
        <fullName evidence="2">Transposase IS4-like domain-containing protein</fullName>
    </recommendedName>
</protein>
<dbReference type="KEGG" id="parq:DSM112329_03211"/>
<proteinExistence type="predicted"/>
<evidence type="ECO:0000256" key="1">
    <source>
        <dbReference type="SAM" id="MobiDB-lite"/>
    </source>
</evidence>
<feature type="region of interest" description="Disordered" evidence="1">
    <location>
        <begin position="511"/>
        <end position="555"/>
    </location>
</feature>
<dbReference type="Pfam" id="PF01609">
    <property type="entry name" value="DDE_Tnp_1"/>
    <property type="match status" value="1"/>
</dbReference>